<reference evidence="3 4" key="1">
    <citation type="journal article" date="2017" name="Curr. Biol.">
        <title>Genome architecture and evolution of a unichromosomal asexual nematode.</title>
        <authorList>
            <person name="Fradin H."/>
            <person name="Zegar C."/>
            <person name="Gutwein M."/>
            <person name="Lucas J."/>
            <person name="Kovtun M."/>
            <person name="Corcoran D."/>
            <person name="Baugh L.R."/>
            <person name="Kiontke K."/>
            <person name="Gunsalus K."/>
            <person name="Fitch D.H."/>
            <person name="Piano F."/>
        </authorList>
    </citation>
    <scope>NUCLEOTIDE SEQUENCE [LARGE SCALE GENOMIC DNA]</scope>
    <source>
        <strain evidence="3">PF1309</strain>
    </source>
</reference>
<keyword evidence="4" id="KW-1185">Reference proteome</keyword>
<accession>A0A2A2KQ23</accession>
<feature type="region of interest" description="Disordered" evidence="1">
    <location>
        <begin position="119"/>
        <end position="141"/>
    </location>
</feature>
<dbReference type="OrthoDB" id="5831900at2759"/>
<dbReference type="EMBL" id="LIAE01007979">
    <property type="protein sequence ID" value="PAV75988.1"/>
    <property type="molecule type" value="Genomic_DNA"/>
</dbReference>
<comment type="caution">
    <text evidence="3">The sequence shown here is derived from an EMBL/GenBank/DDBJ whole genome shotgun (WGS) entry which is preliminary data.</text>
</comment>
<gene>
    <name evidence="3" type="ORF">WR25_00400</name>
</gene>
<dbReference type="PANTHER" id="PTHR31967">
    <property type="entry name" value="GROUNDHOG (HEDGEHOG-LIKE FAMILY)-RELATED"/>
    <property type="match status" value="1"/>
</dbReference>
<evidence type="ECO:0000256" key="1">
    <source>
        <dbReference type="SAM" id="MobiDB-lite"/>
    </source>
</evidence>
<dbReference type="PANTHER" id="PTHR31967:SF20">
    <property type="entry name" value="GROUND-LIKE DOMAIN-CONTAINING PROTEIN"/>
    <property type="match status" value="1"/>
</dbReference>
<evidence type="ECO:0000313" key="3">
    <source>
        <dbReference type="EMBL" id="PAV75988.1"/>
    </source>
</evidence>
<evidence type="ECO:0000259" key="2">
    <source>
        <dbReference type="Pfam" id="PF04155"/>
    </source>
</evidence>
<feature type="compositionally biased region" description="Basic and acidic residues" evidence="1">
    <location>
        <begin position="119"/>
        <end position="130"/>
    </location>
</feature>
<evidence type="ECO:0000313" key="4">
    <source>
        <dbReference type="Proteomes" id="UP000218231"/>
    </source>
</evidence>
<dbReference type="Proteomes" id="UP000218231">
    <property type="component" value="Unassembled WGS sequence"/>
</dbReference>
<organism evidence="3 4">
    <name type="scientific">Diploscapter pachys</name>
    <dbReference type="NCBI Taxonomy" id="2018661"/>
    <lineage>
        <taxon>Eukaryota</taxon>
        <taxon>Metazoa</taxon>
        <taxon>Ecdysozoa</taxon>
        <taxon>Nematoda</taxon>
        <taxon>Chromadorea</taxon>
        <taxon>Rhabditida</taxon>
        <taxon>Rhabditina</taxon>
        <taxon>Rhabditomorpha</taxon>
        <taxon>Rhabditoidea</taxon>
        <taxon>Rhabditidae</taxon>
        <taxon>Diploscapter</taxon>
    </lineage>
</organism>
<sequence length="268" mass="30415">MLFTQFYSTHLSIDQIFRFLTSIILVCPAISIAFITEISENSDNKTSTVDYKQKLTTTQIYSFPPNNTPVTKVYVFGKPVYIRQPFVKLQRYGLLENQLSTDDDANSILLRDIANPIPDRPRRLREHEESSTSPPNPFNSIVDTYPTAPPTIYPLKSCYTDSSGFLCCNPKLEQVMKQAIDDLAAKPDWNSCNVQKIANKLQERCEAAFNTQFEAVVGLGDFASKSNFYSDYICKVERHGRYLLAYGTPNRHNAPEPAKVSENKDPYV</sequence>
<feature type="domain" description="Ground-like" evidence="2">
    <location>
        <begin position="165"/>
        <end position="246"/>
    </location>
</feature>
<dbReference type="Pfam" id="PF04155">
    <property type="entry name" value="Ground-like"/>
    <property type="match status" value="1"/>
</dbReference>
<dbReference type="InterPro" id="IPR007284">
    <property type="entry name" value="Ground-like_dom"/>
</dbReference>
<dbReference type="AlphaFoldDB" id="A0A2A2KQ23"/>
<dbReference type="STRING" id="2018661.A0A2A2KQ23"/>
<name>A0A2A2KQ23_9BILA</name>
<protein>
    <recommendedName>
        <fullName evidence="2">Ground-like domain-containing protein</fullName>
    </recommendedName>
</protein>
<proteinExistence type="predicted"/>